<sequence>MASFSKNCLRVACYLMIICISLPDTNPAETATAEEKAAGQANIKSTLMDFNAERKLAYGESIFCIYWAMEHKEYVEAMRTLTQIGNTRIPKAQREDMLVKYHEESFEKCESCNSGKMTQETLTIESAVRILNMVPTKKVIRPPYENMQCKRNLSGLLSCAQRPDGWLLLKTLVRLYGEIQIQNLMYYKILSVMRHGNAITMIHKSSDGLCLCLSMESVDWHKQEQTTIAIMRHNLSTWQRQKQQWKHLD</sequence>
<evidence type="ECO:0000313" key="2">
    <source>
        <dbReference type="EMBL" id="GJS66857.1"/>
    </source>
</evidence>
<gene>
    <name evidence="2" type="ORF">Tco_0681421</name>
</gene>
<feature type="signal peptide" evidence="1">
    <location>
        <begin position="1"/>
        <end position="27"/>
    </location>
</feature>
<accession>A0ABQ4XND1</accession>
<organism evidence="2 3">
    <name type="scientific">Tanacetum coccineum</name>
    <dbReference type="NCBI Taxonomy" id="301880"/>
    <lineage>
        <taxon>Eukaryota</taxon>
        <taxon>Viridiplantae</taxon>
        <taxon>Streptophyta</taxon>
        <taxon>Embryophyta</taxon>
        <taxon>Tracheophyta</taxon>
        <taxon>Spermatophyta</taxon>
        <taxon>Magnoliopsida</taxon>
        <taxon>eudicotyledons</taxon>
        <taxon>Gunneridae</taxon>
        <taxon>Pentapetalae</taxon>
        <taxon>asterids</taxon>
        <taxon>campanulids</taxon>
        <taxon>Asterales</taxon>
        <taxon>Asteraceae</taxon>
        <taxon>Asteroideae</taxon>
        <taxon>Anthemideae</taxon>
        <taxon>Anthemidinae</taxon>
        <taxon>Tanacetum</taxon>
    </lineage>
</organism>
<protein>
    <submittedName>
        <fullName evidence="2">Uncharacterized protein</fullName>
    </submittedName>
</protein>
<name>A0ABQ4XND1_9ASTR</name>
<reference evidence="2" key="2">
    <citation type="submission" date="2022-01" db="EMBL/GenBank/DDBJ databases">
        <authorList>
            <person name="Yamashiro T."/>
            <person name="Shiraishi A."/>
            <person name="Satake H."/>
            <person name="Nakayama K."/>
        </authorList>
    </citation>
    <scope>NUCLEOTIDE SEQUENCE</scope>
</reference>
<keyword evidence="3" id="KW-1185">Reference proteome</keyword>
<keyword evidence="1" id="KW-0732">Signal</keyword>
<evidence type="ECO:0000313" key="3">
    <source>
        <dbReference type="Proteomes" id="UP001151760"/>
    </source>
</evidence>
<proteinExistence type="predicted"/>
<evidence type="ECO:0000256" key="1">
    <source>
        <dbReference type="SAM" id="SignalP"/>
    </source>
</evidence>
<comment type="caution">
    <text evidence="2">The sequence shown here is derived from an EMBL/GenBank/DDBJ whole genome shotgun (WGS) entry which is preliminary data.</text>
</comment>
<feature type="chain" id="PRO_5045748294" evidence="1">
    <location>
        <begin position="28"/>
        <end position="249"/>
    </location>
</feature>
<reference evidence="2" key="1">
    <citation type="journal article" date="2022" name="Int. J. Mol. Sci.">
        <title>Draft Genome of Tanacetum Coccineum: Genomic Comparison of Closely Related Tanacetum-Family Plants.</title>
        <authorList>
            <person name="Yamashiro T."/>
            <person name="Shiraishi A."/>
            <person name="Nakayama K."/>
            <person name="Satake H."/>
        </authorList>
    </citation>
    <scope>NUCLEOTIDE SEQUENCE</scope>
</reference>
<dbReference type="EMBL" id="BQNB010009678">
    <property type="protein sequence ID" value="GJS66857.1"/>
    <property type="molecule type" value="Genomic_DNA"/>
</dbReference>
<dbReference type="Proteomes" id="UP001151760">
    <property type="component" value="Unassembled WGS sequence"/>
</dbReference>